<gene>
    <name evidence="2" type="ORF">LODBEIA_P09950</name>
</gene>
<dbReference type="RefSeq" id="XP_066827933.1">
    <property type="nucleotide sequence ID" value="XM_066976976.1"/>
</dbReference>
<dbReference type="GeneID" id="92206191"/>
<sequence>MLFSKALLATMATAFLTSVKAEDEIDTTIVSTITITVTLYTPEESASIEAARIQSEADAAASLAAKQALVEEYYATLDSSDKQQQTQEPNNRNVYLNATSGFASVTETETLALDSYITEDSETLNVTDSVTSTSVVVIAATQGSSEDAAAGVAAYYPGVFAAGAVALAAAFL</sequence>
<feature type="signal peptide" evidence="1">
    <location>
        <begin position="1"/>
        <end position="21"/>
    </location>
</feature>
<proteinExistence type="predicted"/>
<evidence type="ECO:0000313" key="3">
    <source>
        <dbReference type="Proteomes" id="UP001497383"/>
    </source>
</evidence>
<dbReference type="EMBL" id="OZ022405">
    <property type="protein sequence ID" value="CAK9436437.1"/>
    <property type="molecule type" value="Genomic_DNA"/>
</dbReference>
<evidence type="ECO:0000256" key="1">
    <source>
        <dbReference type="SAM" id="SignalP"/>
    </source>
</evidence>
<evidence type="ECO:0000313" key="2">
    <source>
        <dbReference type="EMBL" id="CAK9436437.1"/>
    </source>
</evidence>
<organism evidence="2 3">
    <name type="scientific">Lodderomyces beijingensis</name>
    <dbReference type="NCBI Taxonomy" id="1775926"/>
    <lineage>
        <taxon>Eukaryota</taxon>
        <taxon>Fungi</taxon>
        <taxon>Dikarya</taxon>
        <taxon>Ascomycota</taxon>
        <taxon>Saccharomycotina</taxon>
        <taxon>Pichiomycetes</taxon>
        <taxon>Debaryomycetaceae</taxon>
        <taxon>Candida/Lodderomyces clade</taxon>
        <taxon>Lodderomyces</taxon>
    </lineage>
</organism>
<reference evidence="2 3" key="1">
    <citation type="submission" date="2024-03" db="EMBL/GenBank/DDBJ databases">
        <authorList>
            <person name="Brejova B."/>
        </authorList>
    </citation>
    <scope>NUCLEOTIDE SEQUENCE [LARGE SCALE GENOMIC DNA]</scope>
    <source>
        <strain evidence="2 3">CBS 14171</strain>
    </source>
</reference>
<protein>
    <submittedName>
        <fullName evidence="2">Uncharacterized protein</fullName>
    </submittedName>
</protein>
<keyword evidence="1" id="KW-0732">Signal</keyword>
<keyword evidence="3" id="KW-1185">Reference proteome</keyword>
<feature type="chain" id="PRO_5045159993" evidence="1">
    <location>
        <begin position="22"/>
        <end position="172"/>
    </location>
</feature>
<accession>A0ABP0ZI37</accession>
<name>A0ABP0ZI37_9ASCO</name>
<dbReference type="Proteomes" id="UP001497383">
    <property type="component" value="Chromosome 1"/>
</dbReference>